<proteinExistence type="predicted"/>
<protein>
    <recommendedName>
        <fullName evidence="1">Fibrobacter succinogenes major paralogous domain-containing protein</fullName>
    </recommendedName>
</protein>
<dbReference type="InterPro" id="IPR011871">
    <property type="entry name" value="Fib_succ_major"/>
</dbReference>
<organism evidence="2 3">
    <name type="scientific">Bacteroides faecium</name>
    <dbReference type="NCBI Taxonomy" id="2715212"/>
    <lineage>
        <taxon>Bacteria</taxon>
        <taxon>Pseudomonadati</taxon>
        <taxon>Bacteroidota</taxon>
        <taxon>Bacteroidia</taxon>
        <taxon>Bacteroidales</taxon>
        <taxon>Bacteroidaceae</taxon>
        <taxon>Bacteroides</taxon>
    </lineage>
</organism>
<feature type="domain" description="Fibrobacter succinogenes major paralogous" evidence="1">
    <location>
        <begin position="464"/>
        <end position="635"/>
    </location>
</feature>
<reference evidence="2 3" key="1">
    <citation type="submission" date="2020-03" db="EMBL/GenBank/DDBJ databases">
        <title>Genomic analysis of Bacteroides faecium CBA7301.</title>
        <authorList>
            <person name="Kim J."/>
            <person name="Roh S.W."/>
        </authorList>
    </citation>
    <scope>NUCLEOTIDE SEQUENCE [LARGE SCALE GENOMIC DNA]</scope>
    <source>
        <strain evidence="2 3">CBA7301</strain>
    </source>
</reference>
<dbReference type="EMBL" id="CP050831">
    <property type="protein sequence ID" value="QIU95356.1"/>
    <property type="molecule type" value="Genomic_DNA"/>
</dbReference>
<dbReference type="CDD" id="cd13121">
    <property type="entry name" value="BF2867_like_C"/>
    <property type="match status" value="1"/>
</dbReference>
<dbReference type="Gene3D" id="2.60.40.2630">
    <property type="match status" value="1"/>
</dbReference>
<evidence type="ECO:0000313" key="2">
    <source>
        <dbReference type="EMBL" id="QIU95356.1"/>
    </source>
</evidence>
<dbReference type="KEGG" id="bfc:BacF7301_14905"/>
<sequence length="636" mass="70247">MKTCHDLSMGIGSFLFCAVLLTACVNHISEEEGEIINNGDIPLKFVADIHEVVNTRVANNNFEEGDEVGLFALAGNTTMQEERYADNLHFVRSSSGEFVSDESVYYPDDGVTLNLISYYPYQEEGVVMGESTMQVSVVTSQNKPEDYSHSDFLIASKEDVLASKEAVALTYNHQFFRLKVALVPGEGENVEDMLSANPALSISGFYTKAIYDFQKNTFSAYSEEKEITPAGEWEIKEGRLVGKELILIPQEATVGYQYITLEAGGKPYTSLLPSTLQLTSGKQRELEITFVADEDILMSKVSGEIGDWDGTEVDQTESVTLHKYVDVSKLTFEKSNVYRVLNSGKQVAEICKEYLVTPEFSSQAIVAYPMKEDGSVDLSQGIVAQLLGEIGKGKIHGGSVSWNLEDNSLTYVAGTSTARNNVYVLADGKISLSVTVADNVLPVLALEDVARDVRGGMIHNYPLVKIGTQYWMRSNLETSLYIDGSEIPELTTVVGNIAGYLQSATEYYFYTASTALSRNFLPVHWDIPTWKDWNVLSKYLKEDAALLKSGTWLPVNPGDAVVSVNNLSGFNGIPTGMFVETKQSVFEGKFLGYWTLNDEKQEMAEMVFYLKSDANTMGEAKAGIDTKAFAIRCIRK</sequence>
<evidence type="ECO:0000259" key="1">
    <source>
        <dbReference type="Pfam" id="PF09603"/>
    </source>
</evidence>
<dbReference type="InterPro" id="IPR025049">
    <property type="entry name" value="Mfa-like_1"/>
</dbReference>
<accession>A0A6H0KPH5</accession>
<dbReference type="CDD" id="cd13120">
    <property type="entry name" value="BF2867_like_N"/>
    <property type="match status" value="1"/>
</dbReference>
<dbReference type="PROSITE" id="PS51257">
    <property type="entry name" value="PROKAR_LIPOPROTEIN"/>
    <property type="match status" value="1"/>
</dbReference>
<name>A0A6H0KPH5_9BACE</name>
<dbReference type="NCBIfam" id="TIGR02145">
    <property type="entry name" value="Fib_succ_major"/>
    <property type="match status" value="1"/>
</dbReference>
<gene>
    <name evidence="2" type="ORF">BacF7301_14905</name>
</gene>
<dbReference type="Pfam" id="PF09603">
    <property type="entry name" value="Fib_succ_major"/>
    <property type="match status" value="1"/>
</dbReference>
<dbReference type="AlphaFoldDB" id="A0A6H0KPH5"/>
<dbReference type="Proteomes" id="UP000501780">
    <property type="component" value="Chromosome"/>
</dbReference>
<keyword evidence="3" id="KW-1185">Reference proteome</keyword>
<dbReference type="Gene3D" id="2.60.40.2620">
    <property type="entry name" value="Fimbrillin-like"/>
    <property type="match status" value="1"/>
</dbReference>
<dbReference type="InterPro" id="IPR042278">
    <property type="entry name" value="Mfa-like_1_N"/>
</dbReference>
<dbReference type="Pfam" id="PF13149">
    <property type="entry name" value="Mfa_like_1"/>
    <property type="match status" value="1"/>
</dbReference>
<dbReference type="RefSeq" id="WP_167963963.1">
    <property type="nucleotide sequence ID" value="NZ_CP050831.1"/>
</dbReference>
<evidence type="ECO:0000313" key="3">
    <source>
        <dbReference type="Proteomes" id="UP000501780"/>
    </source>
</evidence>